<evidence type="ECO:0000313" key="3">
    <source>
        <dbReference type="Proteomes" id="UP000004995"/>
    </source>
</evidence>
<proteinExistence type="predicted"/>
<feature type="compositionally biased region" description="Basic and acidic residues" evidence="1">
    <location>
        <begin position="51"/>
        <end position="64"/>
    </location>
</feature>
<organism evidence="2 3">
    <name type="scientific">Setaria italica</name>
    <name type="common">Foxtail millet</name>
    <name type="synonym">Panicum italicum</name>
    <dbReference type="NCBI Taxonomy" id="4555"/>
    <lineage>
        <taxon>Eukaryota</taxon>
        <taxon>Viridiplantae</taxon>
        <taxon>Streptophyta</taxon>
        <taxon>Embryophyta</taxon>
        <taxon>Tracheophyta</taxon>
        <taxon>Spermatophyta</taxon>
        <taxon>Magnoliopsida</taxon>
        <taxon>Liliopsida</taxon>
        <taxon>Poales</taxon>
        <taxon>Poaceae</taxon>
        <taxon>PACMAD clade</taxon>
        <taxon>Panicoideae</taxon>
        <taxon>Panicodae</taxon>
        <taxon>Paniceae</taxon>
        <taxon>Cenchrinae</taxon>
        <taxon>Setaria</taxon>
    </lineage>
</organism>
<evidence type="ECO:0000256" key="1">
    <source>
        <dbReference type="SAM" id="MobiDB-lite"/>
    </source>
</evidence>
<dbReference type="Proteomes" id="UP000004995">
    <property type="component" value="Unassembled WGS sequence"/>
</dbReference>
<accession>K3YBD4</accession>
<sequence>MHTMVYGGLLFELKSSSRAGSDWFIDFAGGEGRWCVAAGWQWPGGAQPGRGSDEHASGRTDGAWRRRFRRGRR</sequence>
<evidence type="ECO:0000313" key="2">
    <source>
        <dbReference type="EnsemblPlants" id="KQK99898"/>
    </source>
</evidence>
<dbReference type="Gramene" id="KQK99898">
    <property type="protein sequence ID" value="KQK99898"/>
    <property type="gene ID" value="SETIT_011528mg"/>
</dbReference>
<dbReference type="EnsemblPlants" id="KQK99898">
    <property type="protein sequence ID" value="KQK99898"/>
    <property type="gene ID" value="SETIT_011528mg"/>
</dbReference>
<protein>
    <submittedName>
        <fullName evidence="2">Uncharacterized protein</fullName>
    </submittedName>
</protein>
<feature type="region of interest" description="Disordered" evidence="1">
    <location>
        <begin position="42"/>
        <end position="73"/>
    </location>
</feature>
<dbReference type="EMBL" id="AGNK02004583">
    <property type="status" value="NOT_ANNOTATED_CDS"/>
    <property type="molecule type" value="Genomic_DNA"/>
</dbReference>
<keyword evidence="3" id="KW-1185">Reference proteome</keyword>
<dbReference type="HOGENOM" id="CLU_2709529_0_0_1"/>
<name>K3YBD4_SETIT</name>
<dbReference type="AlphaFoldDB" id="K3YBD4"/>
<dbReference type="InParanoid" id="K3YBD4"/>
<reference evidence="2" key="2">
    <citation type="submission" date="2018-08" db="UniProtKB">
        <authorList>
            <consortium name="EnsemblPlants"/>
        </authorList>
    </citation>
    <scope>IDENTIFICATION</scope>
    <source>
        <strain evidence="2">Yugu1</strain>
    </source>
</reference>
<reference evidence="3" key="1">
    <citation type="journal article" date="2012" name="Nat. Biotechnol.">
        <title>Reference genome sequence of the model plant Setaria.</title>
        <authorList>
            <person name="Bennetzen J.L."/>
            <person name="Schmutz J."/>
            <person name="Wang H."/>
            <person name="Percifield R."/>
            <person name="Hawkins J."/>
            <person name="Pontaroli A.C."/>
            <person name="Estep M."/>
            <person name="Feng L."/>
            <person name="Vaughn J.N."/>
            <person name="Grimwood J."/>
            <person name="Jenkins J."/>
            <person name="Barry K."/>
            <person name="Lindquist E."/>
            <person name="Hellsten U."/>
            <person name="Deshpande S."/>
            <person name="Wang X."/>
            <person name="Wu X."/>
            <person name="Mitros T."/>
            <person name="Triplett J."/>
            <person name="Yang X."/>
            <person name="Ye C.Y."/>
            <person name="Mauro-Herrera M."/>
            <person name="Wang L."/>
            <person name="Li P."/>
            <person name="Sharma M."/>
            <person name="Sharma R."/>
            <person name="Ronald P.C."/>
            <person name="Panaud O."/>
            <person name="Kellogg E.A."/>
            <person name="Brutnell T.P."/>
            <person name="Doust A.N."/>
            <person name="Tuskan G.A."/>
            <person name="Rokhsar D."/>
            <person name="Devos K.M."/>
        </authorList>
    </citation>
    <scope>NUCLEOTIDE SEQUENCE [LARGE SCALE GENOMIC DNA]</scope>
    <source>
        <strain evidence="3">cv. Yugu1</strain>
    </source>
</reference>